<sequence length="1044" mass="119189">MGVTVALTLIEALLILLAIATNKATRFMFPSPHENHPAAADKSCEGDAVSISTVSLHSSHIVADAHPTTKYDVFLSFRGEDTRNNFASYLYEALCKANIQTFMDHKLHKGEDISPVLLRIIEESEISVIIFSTDYASSTWCLDELVHILECKKKFGRVVIPIFYKIDPSNVSKQSGSFGDGFAKLKQRFKDNPNKLQNWIDALSQSTSLSSRWDSKNIRPESKLIKKIVEDILSKLNYCTSSSFHLEGLVGINDKIEKIEELLIHARIVGIWGMGGIGKTTLAKATLHNLKAQFEASSFVGNVREQLARVGLNKLMVECLKELLKDEGLHVYNMKSTFVKRRLQCKKILLILDDVDNLLTAEDLTKLFDWFGEGSRIIVTSRDMQVLKNASASATYHVEKLKFYHALHLFSLKAFKQNEPFKSYLKLSNLVVGYCQGNPLALVVLGCFLYGRTKQEWESALEKLKQAPHKDIFIVLKLSFDGLDEKQKNVFLDLAHLSRETIYNINISLNNIRGFYDFSTYIEISVLKERSLISIDRFGGIDMHDLVREMGEEICRQQLNVDPERPIRLSNHNDVYHFFVNKKGSGTIRCISLDTCKTKEIKLQANAFKKMKGLKSLKFYRSDFKEPSKVYISEALDNLPEELRFFFWEDYPLPSVPLSFCAENLVELEMPHNDLQQLWDADQHFPNLGVMNLIASKHLIELPNLSGAPNLSVIYLDECVNLTQIYSSRSLSKLSILAIRDCTDLRRINIGGNVKEGDSGLVAVYNFLDLINSSFYKLTVKLFISNDGNNVSGFRVKLVRVFFSEILSDQCMNNFESSKSNLLSLLPFVTSPRWSDLIEFGNFKEHFHLHSHHEEITRNNSKEVFNELIAMARKPLEPEEKMITKEVNRDYISYHGKRKPFESEEETMTEMECYCSSTGNRLTRVPNGITRWALLTQVTLQKSDITECEIWNNPGISMLKSPPESCCRRIQPVIDIRISRDKVATIRGGNDDIAAATTKWDMPEFSIDIWQELAEDFNIHFPIRLDHDSFWVIFSLSRRIGRCV</sequence>
<evidence type="ECO:0000259" key="5">
    <source>
        <dbReference type="PROSITE" id="PS50104"/>
    </source>
</evidence>
<dbReference type="PRINTS" id="PR00364">
    <property type="entry name" value="DISEASERSIST"/>
</dbReference>
<keyword evidence="7" id="KW-1185">Reference proteome</keyword>
<dbReference type="PANTHER" id="PTHR11017">
    <property type="entry name" value="LEUCINE-RICH REPEAT-CONTAINING PROTEIN"/>
    <property type="match status" value="1"/>
</dbReference>
<proteinExistence type="predicted"/>
<accession>A0AAE1IYD9</accession>
<dbReference type="InterPro" id="IPR002182">
    <property type="entry name" value="NB-ARC"/>
</dbReference>
<protein>
    <recommendedName>
        <fullName evidence="5">TIR domain-containing protein</fullName>
    </recommendedName>
</protein>
<dbReference type="Gene3D" id="1.10.8.430">
    <property type="entry name" value="Helical domain of apoptotic protease-activating factors"/>
    <property type="match status" value="1"/>
</dbReference>
<dbReference type="InterPro" id="IPR042197">
    <property type="entry name" value="Apaf_helical"/>
</dbReference>
<dbReference type="PANTHER" id="PTHR11017:SF479">
    <property type="entry name" value="DISEASE RESISTANCE PROTEIN (TIR-NBS-LRR CLASS) FAMILY"/>
    <property type="match status" value="1"/>
</dbReference>
<keyword evidence="3" id="KW-0520">NAD</keyword>
<keyword evidence="4" id="KW-0732">Signal</keyword>
<evidence type="ECO:0000256" key="3">
    <source>
        <dbReference type="ARBA" id="ARBA00023027"/>
    </source>
</evidence>
<dbReference type="SMART" id="SM00255">
    <property type="entry name" value="TIR"/>
    <property type="match status" value="1"/>
</dbReference>
<evidence type="ECO:0000313" key="7">
    <source>
        <dbReference type="Proteomes" id="UP001293593"/>
    </source>
</evidence>
<reference evidence="6" key="1">
    <citation type="submission" date="2023-10" db="EMBL/GenBank/DDBJ databases">
        <title>Chromosome-level genome of the transformable northern wattle, Acacia crassicarpa.</title>
        <authorList>
            <person name="Massaro I."/>
            <person name="Sinha N.R."/>
            <person name="Poethig S."/>
            <person name="Leichty A.R."/>
        </authorList>
    </citation>
    <scope>NUCLEOTIDE SEQUENCE</scope>
    <source>
        <strain evidence="6">Acra3RX</strain>
        <tissue evidence="6">Leaf</tissue>
    </source>
</reference>
<evidence type="ECO:0000256" key="2">
    <source>
        <dbReference type="ARBA" id="ARBA00022737"/>
    </source>
</evidence>
<dbReference type="Gene3D" id="3.80.10.10">
    <property type="entry name" value="Ribonuclease Inhibitor"/>
    <property type="match status" value="1"/>
</dbReference>
<feature type="chain" id="PRO_5041946329" description="TIR domain-containing protein" evidence="4">
    <location>
        <begin position="25"/>
        <end position="1044"/>
    </location>
</feature>
<dbReference type="GO" id="GO:0006952">
    <property type="term" value="P:defense response"/>
    <property type="evidence" value="ECO:0007669"/>
    <property type="project" value="InterPro"/>
</dbReference>
<keyword evidence="1" id="KW-0433">Leucine-rich repeat</keyword>
<feature type="domain" description="TIR" evidence="5">
    <location>
        <begin position="69"/>
        <end position="236"/>
    </location>
</feature>
<keyword evidence="2" id="KW-0677">Repeat</keyword>
<dbReference type="InterPro" id="IPR000157">
    <property type="entry name" value="TIR_dom"/>
</dbReference>
<dbReference type="EMBL" id="JAWXYG010000011">
    <property type="protein sequence ID" value="KAK4259261.1"/>
    <property type="molecule type" value="Genomic_DNA"/>
</dbReference>
<dbReference type="PROSITE" id="PS50104">
    <property type="entry name" value="TIR"/>
    <property type="match status" value="1"/>
</dbReference>
<dbReference type="SUPFAM" id="SSF52540">
    <property type="entry name" value="P-loop containing nucleoside triphosphate hydrolases"/>
    <property type="match status" value="1"/>
</dbReference>
<organism evidence="6 7">
    <name type="scientific">Acacia crassicarpa</name>
    <name type="common">northern wattle</name>
    <dbReference type="NCBI Taxonomy" id="499986"/>
    <lineage>
        <taxon>Eukaryota</taxon>
        <taxon>Viridiplantae</taxon>
        <taxon>Streptophyta</taxon>
        <taxon>Embryophyta</taxon>
        <taxon>Tracheophyta</taxon>
        <taxon>Spermatophyta</taxon>
        <taxon>Magnoliopsida</taxon>
        <taxon>eudicotyledons</taxon>
        <taxon>Gunneridae</taxon>
        <taxon>Pentapetalae</taxon>
        <taxon>rosids</taxon>
        <taxon>fabids</taxon>
        <taxon>Fabales</taxon>
        <taxon>Fabaceae</taxon>
        <taxon>Caesalpinioideae</taxon>
        <taxon>mimosoid clade</taxon>
        <taxon>Acacieae</taxon>
        <taxon>Acacia</taxon>
    </lineage>
</organism>
<dbReference type="Pfam" id="PF23282">
    <property type="entry name" value="WHD_ROQ1"/>
    <property type="match status" value="1"/>
</dbReference>
<dbReference type="AlphaFoldDB" id="A0AAE1IYD9"/>
<dbReference type="SUPFAM" id="SSF52058">
    <property type="entry name" value="L domain-like"/>
    <property type="match status" value="1"/>
</dbReference>
<dbReference type="Gene3D" id="3.40.50.10140">
    <property type="entry name" value="Toll/interleukin-1 receptor homology (TIR) domain"/>
    <property type="match status" value="1"/>
</dbReference>
<gene>
    <name evidence="6" type="ORF">QN277_005609</name>
</gene>
<evidence type="ECO:0000313" key="6">
    <source>
        <dbReference type="EMBL" id="KAK4259261.1"/>
    </source>
</evidence>
<dbReference type="Pfam" id="PF00931">
    <property type="entry name" value="NB-ARC"/>
    <property type="match status" value="1"/>
</dbReference>
<dbReference type="InterPro" id="IPR044974">
    <property type="entry name" value="Disease_R_plants"/>
</dbReference>
<dbReference type="InterPro" id="IPR027417">
    <property type="entry name" value="P-loop_NTPase"/>
</dbReference>
<dbReference type="GO" id="GO:0043531">
    <property type="term" value="F:ADP binding"/>
    <property type="evidence" value="ECO:0007669"/>
    <property type="project" value="InterPro"/>
</dbReference>
<dbReference type="Pfam" id="PF07725">
    <property type="entry name" value="LRR_3"/>
    <property type="match status" value="1"/>
</dbReference>
<name>A0AAE1IYD9_9FABA</name>
<dbReference type="Proteomes" id="UP001293593">
    <property type="component" value="Unassembled WGS sequence"/>
</dbReference>
<dbReference type="FunFam" id="3.40.50.10140:FF:000007">
    <property type="entry name" value="Disease resistance protein (TIR-NBS-LRR class)"/>
    <property type="match status" value="1"/>
</dbReference>
<dbReference type="Pfam" id="PF01582">
    <property type="entry name" value="TIR"/>
    <property type="match status" value="1"/>
</dbReference>
<comment type="caution">
    <text evidence="6">The sequence shown here is derived from an EMBL/GenBank/DDBJ whole genome shotgun (WGS) entry which is preliminary data.</text>
</comment>
<dbReference type="GO" id="GO:0007165">
    <property type="term" value="P:signal transduction"/>
    <property type="evidence" value="ECO:0007669"/>
    <property type="project" value="InterPro"/>
</dbReference>
<dbReference type="InterPro" id="IPR011713">
    <property type="entry name" value="Leu-rich_rpt_3"/>
</dbReference>
<dbReference type="Gene3D" id="3.40.50.300">
    <property type="entry name" value="P-loop containing nucleotide triphosphate hydrolases"/>
    <property type="match status" value="1"/>
</dbReference>
<evidence type="ECO:0000256" key="4">
    <source>
        <dbReference type="SAM" id="SignalP"/>
    </source>
</evidence>
<evidence type="ECO:0000256" key="1">
    <source>
        <dbReference type="ARBA" id="ARBA00022614"/>
    </source>
</evidence>
<dbReference type="InterPro" id="IPR035897">
    <property type="entry name" value="Toll_tir_struct_dom_sf"/>
</dbReference>
<dbReference type="SUPFAM" id="SSF52200">
    <property type="entry name" value="Toll/Interleukin receptor TIR domain"/>
    <property type="match status" value="1"/>
</dbReference>
<dbReference type="InterPro" id="IPR058192">
    <property type="entry name" value="WHD_ROQ1-like"/>
</dbReference>
<feature type="signal peptide" evidence="4">
    <location>
        <begin position="1"/>
        <end position="24"/>
    </location>
</feature>
<dbReference type="InterPro" id="IPR032675">
    <property type="entry name" value="LRR_dom_sf"/>
</dbReference>